<reference evidence="3" key="1">
    <citation type="submission" date="2017-09" db="EMBL/GenBank/DDBJ databases">
        <title>Depth-based differentiation of microbial function through sediment-hosted aquifers and enrichment of novel symbionts in the deep terrestrial subsurface.</title>
        <authorList>
            <person name="Probst A.J."/>
            <person name="Ladd B."/>
            <person name="Jarett J.K."/>
            <person name="Geller-Mcgrath D.E."/>
            <person name="Sieber C.M.K."/>
            <person name="Emerson J.B."/>
            <person name="Anantharaman K."/>
            <person name="Thomas B.C."/>
            <person name="Malmstrom R."/>
            <person name="Stieglmeier M."/>
            <person name="Klingl A."/>
            <person name="Woyke T."/>
            <person name="Ryan C.M."/>
            <person name="Banfield J.F."/>
        </authorList>
    </citation>
    <scope>NUCLEOTIDE SEQUENCE [LARGE SCALE GENOMIC DNA]</scope>
</reference>
<evidence type="ECO:0000313" key="3">
    <source>
        <dbReference type="Proteomes" id="UP000228596"/>
    </source>
</evidence>
<organism evidence="2 3">
    <name type="scientific">Candidatus Berkelbacteria bacterium CG10_big_fil_rev_8_21_14_0_10_41_12</name>
    <dbReference type="NCBI Taxonomy" id="1974513"/>
    <lineage>
        <taxon>Bacteria</taxon>
        <taxon>Candidatus Berkelbacteria</taxon>
    </lineage>
</organism>
<keyword evidence="1" id="KW-0812">Transmembrane</keyword>
<name>A0A2M6WX68_9BACT</name>
<comment type="caution">
    <text evidence="2">The sequence shown here is derived from an EMBL/GenBank/DDBJ whole genome shotgun (WGS) entry which is preliminary data.</text>
</comment>
<gene>
    <name evidence="2" type="ORF">COT77_01675</name>
</gene>
<proteinExistence type="predicted"/>
<sequence length="172" mass="19406">MTKVIIKIAKYISLVAFFSLFQINYARAFCPICTVAAAGGVGLSRWLGIDDLITGLWIGALIISTTMWIINWFTKKGLKSVIYKIIIFVVLVALAVIPLYRFEIIGHPMNRIWGIDKLALGMGGGFVLFWIFEYISILFKNKRGKLYIPFQKVIIPVALLAIVSLIVYFIIK</sequence>
<feature type="transmembrane region" description="Helical" evidence="1">
    <location>
        <begin position="81"/>
        <end position="100"/>
    </location>
</feature>
<dbReference type="AlphaFoldDB" id="A0A2M6WX68"/>
<feature type="transmembrane region" description="Helical" evidence="1">
    <location>
        <begin position="153"/>
        <end position="171"/>
    </location>
</feature>
<evidence type="ECO:0000256" key="1">
    <source>
        <dbReference type="SAM" id="Phobius"/>
    </source>
</evidence>
<feature type="transmembrane region" description="Helical" evidence="1">
    <location>
        <begin position="112"/>
        <end position="132"/>
    </location>
</feature>
<evidence type="ECO:0000313" key="2">
    <source>
        <dbReference type="EMBL" id="PIT97395.1"/>
    </source>
</evidence>
<protein>
    <submittedName>
        <fullName evidence="2">Uncharacterized protein</fullName>
    </submittedName>
</protein>
<keyword evidence="1" id="KW-1133">Transmembrane helix</keyword>
<feature type="transmembrane region" description="Helical" evidence="1">
    <location>
        <begin position="52"/>
        <end position="74"/>
    </location>
</feature>
<dbReference type="EMBL" id="PEZV01000013">
    <property type="protein sequence ID" value="PIT97395.1"/>
    <property type="molecule type" value="Genomic_DNA"/>
</dbReference>
<accession>A0A2M6WX68</accession>
<dbReference type="Proteomes" id="UP000228596">
    <property type="component" value="Unassembled WGS sequence"/>
</dbReference>
<keyword evidence="1" id="KW-0472">Membrane</keyword>